<dbReference type="SFLD" id="SFLDF00027">
    <property type="entry name" value="p-type_atpase"/>
    <property type="match status" value="1"/>
</dbReference>
<dbReference type="InterPro" id="IPR006121">
    <property type="entry name" value="HMA_dom"/>
</dbReference>
<evidence type="ECO:0000256" key="2">
    <source>
        <dbReference type="ARBA" id="ARBA00006024"/>
    </source>
</evidence>
<comment type="similarity">
    <text evidence="2 10">Belongs to the cation transport ATPase (P-type) (TC 3.A.3) family. Type IB subfamily.</text>
</comment>
<keyword evidence="10" id="KW-1003">Cell membrane</keyword>
<sequence length="707" mass="75931">MKTVFRIGKMDCPTEEGIIRNRLNGMNGIERLEFDLMSRKLTVIHDHPDESTIQQALESVGMDPKLVSEDEPESAGHGPAVPILDRWLMGASGVLAVAAEVIAWTMGTERSWPVIALALGSIALGGKETIRKGIVSLRTLTLNINFLMTIAIIGAAFIGQWPEAAMVTFLFGVAEMIEAFSLDRARHAIRSLMELSPERALALVGNEWVEIEASSVALGQLVRVRPGERIALDGLVKKGSSSVNQAPITGESIPVAKAAGDQVFAGTINEKGSFDFEVTANTGQTTLARIIRAVQQAQSQKAPTQRFVDQFARYYTPLVVVLAILITVVPPLLLAQPYSDWLYKALVLLVIACPCALVISTPVTVVSALASAARRGILIKGGVYIEEGRRLSRIALDKTGTLTHGLPKVTDVIPFDSIEEVELLRLAASLDAPSEHPVATAIVDAYKGERASVQEFESITGRGVSGVVDGQQYFLGNHRLAHEEDYCRAEVEAVLEDLEEQGKTVVILGNADRALGVIAVADTVRETSIQAVKELHDLGVRTLMLTGDNARTANAIAAQVGIDDARGDLLPEDKRKIITELTADEEHVGMVGDGINDAPALAQADVGFAMGAAGTDTAIETADVALMQDDLRKIPEFIRLSRRASTVLKQNIAFAIGVKVLFFVLAFLGIATLWMAVFADMGASLLVVVNGLRLLQSPIGSSFRNRS</sequence>
<evidence type="ECO:0000256" key="4">
    <source>
        <dbReference type="ARBA" id="ARBA00022723"/>
    </source>
</evidence>
<feature type="domain" description="HMA" evidence="11">
    <location>
        <begin position="1"/>
        <end position="65"/>
    </location>
</feature>
<dbReference type="KEGG" id="npy:NPRO_07720"/>
<dbReference type="GO" id="GO:0005524">
    <property type="term" value="F:ATP binding"/>
    <property type="evidence" value="ECO:0007669"/>
    <property type="project" value="UniProtKB-UniRule"/>
</dbReference>
<dbReference type="PANTHER" id="PTHR48085:SF5">
    <property type="entry name" value="CADMIUM_ZINC-TRANSPORTING ATPASE HMA4-RELATED"/>
    <property type="match status" value="1"/>
</dbReference>
<dbReference type="PROSITE" id="PS50846">
    <property type="entry name" value="HMA_2"/>
    <property type="match status" value="1"/>
</dbReference>
<dbReference type="Gene3D" id="3.30.70.100">
    <property type="match status" value="1"/>
</dbReference>
<accession>A0A809S3K7</accession>
<dbReference type="SUPFAM" id="SSF56784">
    <property type="entry name" value="HAD-like"/>
    <property type="match status" value="1"/>
</dbReference>
<dbReference type="InterPro" id="IPR027256">
    <property type="entry name" value="P-typ_ATPase_IB"/>
</dbReference>
<feature type="transmembrane region" description="Helical" evidence="10">
    <location>
        <begin position="345"/>
        <end position="370"/>
    </location>
</feature>
<evidence type="ECO:0000313" key="12">
    <source>
        <dbReference type="EMBL" id="BBO23177.1"/>
    </source>
</evidence>
<dbReference type="NCBIfam" id="TIGR01512">
    <property type="entry name" value="ATPase-IB2_Cd"/>
    <property type="match status" value="1"/>
</dbReference>
<keyword evidence="5 10" id="KW-0547">Nucleotide-binding</keyword>
<dbReference type="InterPro" id="IPR008250">
    <property type="entry name" value="ATPase_P-typ_transduc_dom_A_sf"/>
</dbReference>
<dbReference type="GO" id="GO:0019829">
    <property type="term" value="F:ATPase-coupled monoatomic cation transmembrane transporter activity"/>
    <property type="evidence" value="ECO:0007669"/>
    <property type="project" value="InterPro"/>
</dbReference>
<dbReference type="CDD" id="cd00371">
    <property type="entry name" value="HMA"/>
    <property type="match status" value="1"/>
</dbReference>
<keyword evidence="3 10" id="KW-0812">Transmembrane</keyword>
<dbReference type="Gene3D" id="2.70.150.10">
    <property type="entry name" value="Calcium-transporting ATPase, cytoplasmic transduction domain A"/>
    <property type="match status" value="1"/>
</dbReference>
<dbReference type="GO" id="GO:0016887">
    <property type="term" value="F:ATP hydrolysis activity"/>
    <property type="evidence" value="ECO:0007669"/>
    <property type="project" value="InterPro"/>
</dbReference>
<dbReference type="InterPro" id="IPR023214">
    <property type="entry name" value="HAD_sf"/>
</dbReference>
<dbReference type="AlphaFoldDB" id="A0A809S3K7"/>
<dbReference type="PRINTS" id="PR00941">
    <property type="entry name" value="CDATPASE"/>
</dbReference>
<evidence type="ECO:0000259" key="11">
    <source>
        <dbReference type="PROSITE" id="PS50846"/>
    </source>
</evidence>
<dbReference type="SUPFAM" id="SSF55008">
    <property type="entry name" value="HMA, heavy metal-associated domain"/>
    <property type="match status" value="1"/>
</dbReference>
<evidence type="ECO:0000256" key="3">
    <source>
        <dbReference type="ARBA" id="ARBA00022692"/>
    </source>
</evidence>
<dbReference type="InterPro" id="IPR036163">
    <property type="entry name" value="HMA_dom_sf"/>
</dbReference>
<keyword evidence="9 10" id="KW-0472">Membrane</keyword>
<organism evidence="12 13">
    <name type="scientific">Candidatus Nitrosymbiomonas proteolyticus</name>
    <dbReference type="NCBI Taxonomy" id="2608984"/>
    <lineage>
        <taxon>Bacteria</taxon>
        <taxon>Bacillati</taxon>
        <taxon>Armatimonadota</taxon>
        <taxon>Armatimonadota incertae sedis</taxon>
        <taxon>Candidatus Nitrosymbiomonas</taxon>
    </lineage>
</organism>
<dbReference type="NCBIfam" id="TIGR01494">
    <property type="entry name" value="ATPase_P-type"/>
    <property type="match status" value="1"/>
</dbReference>
<dbReference type="InterPro" id="IPR018303">
    <property type="entry name" value="ATPase_P-typ_P_site"/>
</dbReference>
<dbReference type="InterPro" id="IPR023299">
    <property type="entry name" value="ATPase_P-typ_cyto_dom_N"/>
</dbReference>
<dbReference type="InterPro" id="IPR036412">
    <property type="entry name" value="HAD-like_sf"/>
</dbReference>
<feature type="transmembrane region" description="Helical" evidence="10">
    <location>
        <begin position="142"/>
        <end position="158"/>
    </location>
</feature>
<name>A0A809S3K7_9BACT</name>
<dbReference type="GO" id="GO:0015086">
    <property type="term" value="F:cadmium ion transmembrane transporter activity"/>
    <property type="evidence" value="ECO:0007669"/>
    <property type="project" value="TreeGrafter"/>
</dbReference>
<dbReference type="SFLD" id="SFLDS00003">
    <property type="entry name" value="Haloacid_Dehalogenase"/>
    <property type="match status" value="1"/>
</dbReference>
<dbReference type="GO" id="GO:0005886">
    <property type="term" value="C:plasma membrane"/>
    <property type="evidence" value="ECO:0007669"/>
    <property type="project" value="UniProtKB-SubCell"/>
</dbReference>
<dbReference type="EMBL" id="AP021858">
    <property type="protein sequence ID" value="BBO23177.1"/>
    <property type="molecule type" value="Genomic_DNA"/>
</dbReference>
<dbReference type="InterPro" id="IPR023298">
    <property type="entry name" value="ATPase_P-typ_TM_dom_sf"/>
</dbReference>
<dbReference type="NCBIfam" id="TIGR01511">
    <property type="entry name" value="ATPase-IB1_Cu"/>
    <property type="match status" value="1"/>
</dbReference>
<reference evidence="12" key="1">
    <citation type="journal article" name="DNA Res.">
        <title>The physiological potential of anammox bacteria as revealed by their core genome structure.</title>
        <authorList>
            <person name="Okubo T."/>
            <person name="Toyoda A."/>
            <person name="Fukuhara K."/>
            <person name="Uchiyama I."/>
            <person name="Harigaya Y."/>
            <person name="Kuroiwa M."/>
            <person name="Suzuki T."/>
            <person name="Murakami Y."/>
            <person name="Suwa Y."/>
            <person name="Takami H."/>
        </authorList>
    </citation>
    <scope>NUCLEOTIDE SEQUENCE</scope>
    <source>
        <strain evidence="12">317325-2</strain>
    </source>
</reference>
<dbReference type="InterPro" id="IPR059000">
    <property type="entry name" value="ATPase_P-type_domA"/>
</dbReference>
<dbReference type="GO" id="GO:0046872">
    <property type="term" value="F:metal ion binding"/>
    <property type="evidence" value="ECO:0007669"/>
    <property type="project" value="UniProtKB-KW"/>
</dbReference>
<evidence type="ECO:0000256" key="6">
    <source>
        <dbReference type="ARBA" id="ARBA00022840"/>
    </source>
</evidence>
<evidence type="ECO:0000256" key="7">
    <source>
        <dbReference type="ARBA" id="ARBA00022967"/>
    </source>
</evidence>
<dbReference type="SUPFAM" id="SSF81665">
    <property type="entry name" value="Calcium ATPase, transmembrane domain M"/>
    <property type="match status" value="1"/>
</dbReference>
<dbReference type="InterPro" id="IPR001757">
    <property type="entry name" value="P_typ_ATPase"/>
</dbReference>
<dbReference type="Proteomes" id="UP000662873">
    <property type="component" value="Chromosome"/>
</dbReference>
<evidence type="ECO:0000256" key="10">
    <source>
        <dbReference type="RuleBase" id="RU362081"/>
    </source>
</evidence>
<comment type="subcellular location">
    <subcellularLocation>
        <location evidence="1">Cell membrane</location>
        <topology evidence="1">Multi-pass membrane protein</topology>
    </subcellularLocation>
</comment>
<keyword evidence="8 10" id="KW-1133">Transmembrane helix</keyword>
<evidence type="ECO:0000256" key="9">
    <source>
        <dbReference type="ARBA" id="ARBA00023136"/>
    </source>
</evidence>
<dbReference type="PANTHER" id="PTHR48085">
    <property type="entry name" value="CADMIUM/ZINC-TRANSPORTING ATPASE HMA2-RELATED"/>
    <property type="match status" value="1"/>
</dbReference>
<evidence type="ECO:0000256" key="5">
    <source>
        <dbReference type="ARBA" id="ARBA00022741"/>
    </source>
</evidence>
<dbReference type="SUPFAM" id="SSF81653">
    <property type="entry name" value="Calcium ATPase, transduction domain A"/>
    <property type="match status" value="1"/>
</dbReference>
<feature type="transmembrane region" description="Helical" evidence="10">
    <location>
        <begin position="164"/>
        <end position="182"/>
    </location>
</feature>
<evidence type="ECO:0000256" key="8">
    <source>
        <dbReference type="ARBA" id="ARBA00022989"/>
    </source>
</evidence>
<dbReference type="InterPro" id="IPR044492">
    <property type="entry name" value="P_typ_ATPase_HD_dom"/>
</dbReference>
<dbReference type="FunFam" id="2.70.150.10:FF:000002">
    <property type="entry name" value="Copper-transporting ATPase 1, putative"/>
    <property type="match status" value="1"/>
</dbReference>
<keyword evidence="4 10" id="KW-0479">Metal-binding</keyword>
<dbReference type="Pfam" id="PF00403">
    <property type="entry name" value="HMA"/>
    <property type="match status" value="1"/>
</dbReference>
<dbReference type="PRINTS" id="PR00119">
    <property type="entry name" value="CATATPASE"/>
</dbReference>
<proteinExistence type="inferred from homology"/>
<dbReference type="PROSITE" id="PS00154">
    <property type="entry name" value="ATPASE_E1_E2"/>
    <property type="match status" value="1"/>
</dbReference>
<dbReference type="Pfam" id="PF00702">
    <property type="entry name" value="Hydrolase"/>
    <property type="match status" value="1"/>
</dbReference>
<dbReference type="InterPro" id="IPR051014">
    <property type="entry name" value="Cation_Transport_ATPase_IB"/>
</dbReference>
<protein>
    <submittedName>
        <fullName evidence="12">ATPase P</fullName>
    </submittedName>
</protein>
<dbReference type="Gene3D" id="3.40.1110.10">
    <property type="entry name" value="Calcium-transporting ATPase, cytoplasmic domain N"/>
    <property type="match status" value="1"/>
</dbReference>
<keyword evidence="7" id="KW-1278">Translocase</keyword>
<gene>
    <name evidence="12" type="ORF">NPRO_07720</name>
</gene>
<feature type="transmembrane region" description="Helical" evidence="10">
    <location>
        <begin position="314"/>
        <end position="333"/>
    </location>
</feature>
<dbReference type="SFLD" id="SFLDG00002">
    <property type="entry name" value="C1.7:_P-type_atpase_like"/>
    <property type="match status" value="1"/>
</dbReference>
<evidence type="ECO:0000313" key="13">
    <source>
        <dbReference type="Proteomes" id="UP000662873"/>
    </source>
</evidence>
<feature type="transmembrane region" description="Helical" evidence="10">
    <location>
        <begin position="652"/>
        <end position="671"/>
    </location>
</feature>
<dbReference type="Pfam" id="PF00122">
    <property type="entry name" value="E1-E2_ATPase"/>
    <property type="match status" value="1"/>
</dbReference>
<dbReference type="NCBIfam" id="TIGR01525">
    <property type="entry name" value="ATPase-IB_hvy"/>
    <property type="match status" value="1"/>
</dbReference>
<evidence type="ECO:0000256" key="1">
    <source>
        <dbReference type="ARBA" id="ARBA00004651"/>
    </source>
</evidence>
<dbReference type="Gene3D" id="3.40.50.1000">
    <property type="entry name" value="HAD superfamily/HAD-like"/>
    <property type="match status" value="1"/>
</dbReference>
<keyword evidence="6 10" id="KW-0067">ATP-binding</keyword>